<name>A0ABW1L0F5_9PROT</name>
<feature type="transmembrane region" description="Helical" evidence="1">
    <location>
        <begin position="21"/>
        <end position="44"/>
    </location>
</feature>
<feature type="transmembrane region" description="Helical" evidence="1">
    <location>
        <begin position="50"/>
        <end position="72"/>
    </location>
</feature>
<comment type="caution">
    <text evidence="2">The sequence shown here is derived from an EMBL/GenBank/DDBJ whole genome shotgun (WGS) entry which is preliminary data.</text>
</comment>
<keyword evidence="3" id="KW-1185">Reference proteome</keyword>
<protein>
    <submittedName>
        <fullName evidence="2">Uncharacterized protein</fullName>
    </submittedName>
</protein>
<organism evidence="2 3">
    <name type="scientific">Hyphococcus aureus</name>
    <dbReference type="NCBI Taxonomy" id="2666033"/>
    <lineage>
        <taxon>Bacteria</taxon>
        <taxon>Pseudomonadati</taxon>
        <taxon>Pseudomonadota</taxon>
        <taxon>Alphaproteobacteria</taxon>
        <taxon>Parvularculales</taxon>
        <taxon>Parvularculaceae</taxon>
        <taxon>Hyphococcus</taxon>
    </lineage>
</organism>
<evidence type="ECO:0000313" key="3">
    <source>
        <dbReference type="Proteomes" id="UP001596116"/>
    </source>
</evidence>
<evidence type="ECO:0000256" key="1">
    <source>
        <dbReference type="SAM" id="Phobius"/>
    </source>
</evidence>
<keyword evidence="1" id="KW-0812">Transmembrane</keyword>
<sequence length="76" mass="8435">MTDEAIQRTQDAEEHKKSYESIMGAATEIGVPFSMALAMFFTGLVTRSGVLMAILMAVVVYILAHVVVKMFFSHHE</sequence>
<keyword evidence="1" id="KW-0472">Membrane</keyword>
<gene>
    <name evidence="2" type="ORF">ACFMB1_12955</name>
</gene>
<evidence type="ECO:0000313" key="2">
    <source>
        <dbReference type="EMBL" id="MFC6036458.1"/>
    </source>
</evidence>
<keyword evidence="1" id="KW-1133">Transmembrane helix</keyword>
<dbReference type="EMBL" id="JBHPON010000002">
    <property type="protein sequence ID" value="MFC6036458.1"/>
    <property type="molecule type" value="Genomic_DNA"/>
</dbReference>
<dbReference type="RefSeq" id="WP_379882307.1">
    <property type="nucleotide sequence ID" value="NZ_JBHPON010000002.1"/>
</dbReference>
<proteinExistence type="predicted"/>
<accession>A0ABW1L0F5</accession>
<dbReference type="Proteomes" id="UP001596116">
    <property type="component" value="Unassembled WGS sequence"/>
</dbReference>
<reference evidence="2 3" key="1">
    <citation type="submission" date="2024-09" db="EMBL/GenBank/DDBJ databases">
        <authorList>
            <person name="Zhang Z.-H."/>
        </authorList>
    </citation>
    <scope>NUCLEOTIDE SEQUENCE [LARGE SCALE GENOMIC DNA]</scope>
    <source>
        <strain evidence="2 3">HHTR114</strain>
    </source>
</reference>